<evidence type="ECO:0000313" key="2">
    <source>
        <dbReference type="Proteomes" id="UP001595539"/>
    </source>
</evidence>
<accession>A0ABV7UA66</accession>
<dbReference type="Proteomes" id="UP001595539">
    <property type="component" value="Unassembled WGS sequence"/>
</dbReference>
<keyword evidence="2" id="KW-1185">Reference proteome</keyword>
<organism evidence="1 2">
    <name type="scientific">Paracoccus angustae</name>
    <dbReference type="NCBI Taxonomy" id="1671480"/>
    <lineage>
        <taxon>Bacteria</taxon>
        <taxon>Pseudomonadati</taxon>
        <taxon>Pseudomonadota</taxon>
        <taxon>Alphaproteobacteria</taxon>
        <taxon>Rhodobacterales</taxon>
        <taxon>Paracoccaceae</taxon>
        <taxon>Paracoccus</taxon>
    </lineage>
</organism>
<dbReference type="EMBL" id="JBHRXY010000047">
    <property type="protein sequence ID" value="MFC3631853.1"/>
    <property type="molecule type" value="Genomic_DNA"/>
</dbReference>
<gene>
    <name evidence="1" type="ORF">ACFOM8_20735</name>
</gene>
<comment type="caution">
    <text evidence="1">The sequence shown here is derived from an EMBL/GenBank/DDBJ whole genome shotgun (WGS) entry which is preliminary data.</text>
</comment>
<dbReference type="PIRSF" id="PIRSF030771">
    <property type="entry name" value="UCP030771"/>
    <property type="match status" value="1"/>
</dbReference>
<sequence length="102" mass="10091">MKNFIQPGDTITIPAPAAVKSGDLVQVNALTGVAATDAAQDQPVAISVKGVFALPKSNAVLPVGAPVEWTGTAVASLADGDQIGVVVEAATAGDATAKVLLR</sequence>
<protein>
    <submittedName>
        <fullName evidence="1">DUF2190 family protein</fullName>
    </submittedName>
</protein>
<dbReference type="InterPro" id="IPR011231">
    <property type="entry name" value="Phage_VT1-Sakai_H0018"/>
</dbReference>
<evidence type="ECO:0000313" key="1">
    <source>
        <dbReference type="EMBL" id="MFC3631853.1"/>
    </source>
</evidence>
<dbReference type="Pfam" id="PF09956">
    <property type="entry name" value="Phage_cement_2"/>
    <property type="match status" value="1"/>
</dbReference>
<proteinExistence type="predicted"/>
<dbReference type="RefSeq" id="WP_377764256.1">
    <property type="nucleotide sequence ID" value="NZ_JBHRXY010000047.1"/>
</dbReference>
<name>A0ABV7UA66_9RHOB</name>
<reference evidence="2" key="1">
    <citation type="journal article" date="2019" name="Int. J. Syst. Evol. Microbiol.">
        <title>The Global Catalogue of Microorganisms (GCM) 10K type strain sequencing project: providing services to taxonomists for standard genome sequencing and annotation.</title>
        <authorList>
            <consortium name="The Broad Institute Genomics Platform"/>
            <consortium name="The Broad Institute Genome Sequencing Center for Infectious Disease"/>
            <person name="Wu L."/>
            <person name="Ma J."/>
        </authorList>
    </citation>
    <scope>NUCLEOTIDE SEQUENCE [LARGE SCALE GENOMIC DNA]</scope>
    <source>
        <strain evidence="2">KCTC 42473</strain>
    </source>
</reference>